<evidence type="ECO:0000259" key="7">
    <source>
        <dbReference type="Pfam" id="PF00365"/>
    </source>
</evidence>
<dbReference type="HAMAP" id="MF_01978">
    <property type="entry name" value="Phosphofructokinase_II_B2"/>
    <property type="match status" value="1"/>
</dbReference>
<evidence type="ECO:0000256" key="1">
    <source>
        <dbReference type="ARBA" id="ARBA00001946"/>
    </source>
</evidence>
<keyword evidence="6" id="KW-0963">Cytoplasm</keyword>
<comment type="function">
    <text evidence="6">Catalyzes the phosphorylation of D-fructose 6-phosphate, the first committing step of glycolysis. Uses inorganic phosphate (PPi) as phosphoryl donor instead of ATP like common ATP-dependent phosphofructokinases (ATP-PFKs), which renders the reaction reversible, and can thus function both in glycolysis and gluconeogenesis. Consistently, PPi-PFK can replace the enzymes of both the forward (ATP-PFK) and reverse (fructose-bisphosphatase (FBPase)) reactions.</text>
</comment>
<organism evidence="8 9">
    <name type="scientific">Lancefieldella parvula</name>
    <dbReference type="NCBI Taxonomy" id="1382"/>
    <lineage>
        <taxon>Bacteria</taxon>
        <taxon>Bacillati</taxon>
        <taxon>Actinomycetota</taxon>
        <taxon>Coriobacteriia</taxon>
        <taxon>Coriobacteriales</taxon>
        <taxon>Atopobiaceae</taxon>
        <taxon>Lancefieldella</taxon>
    </lineage>
</organism>
<accession>A0A9E7AH96</accession>
<comment type="caution">
    <text evidence="6">Lacks conserved residue(s) required for the propagation of feature annotation.</text>
</comment>
<dbReference type="EC" id="2.7.1.90" evidence="6"/>
<feature type="domain" description="Phosphofructokinase" evidence="7">
    <location>
        <begin position="12"/>
        <end position="356"/>
    </location>
</feature>
<keyword evidence="4 6" id="KW-0418">Kinase</keyword>
<comment type="subcellular location">
    <subcellularLocation>
        <location evidence="6">Cytoplasm</location>
    </subcellularLocation>
</comment>
<dbReference type="SUPFAM" id="SSF53784">
    <property type="entry name" value="Phosphofructokinase"/>
    <property type="match status" value="1"/>
</dbReference>
<comment type="activity regulation">
    <text evidence="6">Non-allosteric.</text>
</comment>
<keyword evidence="6" id="KW-0324">Glycolysis</keyword>
<dbReference type="GO" id="GO:0005737">
    <property type="term" value="C:cytoplasm"/>
    <property type="evidence" value="ECO:0007669"/>
    <property type="project" value="UniProtKB-SubCell"/>
</dbReference>
<feature type="binding site" evidence="6">
    <location>
        <position position="145"/>
    </location>
    <ligand>
        <name>Mg(2+)</name>
        <dbReference type="ChEBI" id="CHEBI:18420"/>
        <note>catalytic</note>
    </ligand>
</feature>
<feature type="binding site" evidence="6">
    <location>
        <position position="276"/>
    </location>
    <ligand>
        <name>substrate</name>
    </ligand>
</feature>
<feature type="binding site" evidence="6">
    <location>
        <begin position="219"/>
        <end position="221"/>
    </location>
    <ligand>
        <name>substrate</name>
    </ligand>
</feature>
<feature type="binding site" evidence="6">
    <location>
        <begin position="173"/>
        <end position="175"/>
    </location>
    <ligand>
        <name>substrate</name>
    </ligand>
</feature>
<dbReference type="GO" id="GO:0006002">
    <property type="term" value="P:fructose 6-phosphate metabolic process"/>
    <property type="evidence" value="ECO:0007669"/>
    <property type="project" value="InterPro"/>
</dbReference>
<keyword evidence="2 6" id="KW-0808">Transferase</keyword>
<dbReference type="Gene3D" id="3.40.50.450">
    <property type="match status" value="1"/>
</dbReference>
<reference evidence="8" key="1">
    <citation type="submission" date="2022-05" db="EMBL/GenBank/DDBJ databases">
        <title>Using nanopore sequencing to obtain complete genomes from saliva samples.</title>
        <authorList>
            <person name="Baker J.L."/>
        </authorList>
    </citation>
    <scope>NUCLEOTIDE SEQUENCE</scope>
    <source>
        <strain evidence="8">JCVI-JB-Lp32</strain>
    </source>
</reference>
<comment type="similarity">
    <text evidence="6">Belongs to the phosphofructokinase type A (PFKA) family. PPi-dependent PFK group II subfamily. Clade 'B2' sub-subfamily.</text>
</comment>
<dbReference type="InterPro" id="IPR011404">
    <property type="entry name" value="PPi-PFK"/>
</dbReference>
<comment type="pathway">
    <text evidence="6">Carbohydrate degradation; glycolysis; D-glyceraldehyde 3-phosphate and glycerone phosphate from D-glucose: step 3/4.</text>
</comment>
<feature type="binding site" evidence="6">
    <location>
        <position position="19"/>
    </location>
    <ligand>
        <name>diphosphate</name>
        <dbReference type="ChEBI" id="CHEBI:33019"/>
    </ligand>
</feature>
<feature type="active site" description="Proton acceptor" evidence="6">
    <location>
        <position position="175"/>
    </location>
</feature>
<dbReference type="PRINTS" id="PR00476">
    <property type="entry name" value="PHFRCTKINASE"/>
</dbReference>
<evidence type="ECO:0000256" key="4">
    <source>
        <dbReference type="ARBA" id="ARBA00022777"/>
    </source>
</evidence>
<evidence type="ECO:0000313" key="9">
    <source>
        <dbReference type="Proteomes" id="UP000831562"/>
    </source>
</evidence>
<evidence type="ECO:0000256" key="6">
    <source>
        <dbReference type="HAMAP-Rule" id="MF_01978"/>
    </source>
</evidence>
<evidence type="ECO:0000313" key="8">
    <source>
        <dbReference type="EMBL" id="UQF78529.1"/>
    </source>
</evidence>
<dbReference type="EMBL" id="CP097092">
    <property type="protein sequence ID" value="UQF78529.1"/>
    <property type="molecule type" value="Genomic_DNA"/>
</dbReference>
<dbReference type="InterPro" id="IPR035966">
    <property type="entry name" value="PKF_sf"/>
</dbReference>
<sequence length="439" mass="46749">MNTTSEHAIRTILVGQSGGPTAAINASLAGVVRAAHTQGLRVLGMRNGIQGFLEGKVVDLTEVLELTASEPKASEQAATNPGEKNLQLLRKTPSSWLGSCRFKLPDLGMELAASSEPAETSPIYQQIDVQLKKYQVDAVLYIGGNDSMDTTDKLSRYFAQVESPVRVVGVPKTIDNDLEGTDHTPGFGSAARFVASVTAELTRDGGVYNSKNVTFIEAMGRDAGWLTAAGALAQDICGTAPDFVLLPEIPLDEHALLSAIEQRLREKNNVIVVVSEGVHHADGSFLFDAKSVAIDTFGHLAAQSGTAAYLSQLAKNQLGVKSRGIELNTLQRCASHAASKVDLDEAEALGAAGVEAVLQGKTGVMVGVHRISDDPYVTEIRTTPVAEVANKVKLVPREMISEDGFNVTDTALKYLRPLVSDMEEPISTDGLPRFLAELS</sequence>
<comment type="subunit">
    <text evidence="6">Homodimer.</text>
</comment>
<keyword evidence="3 6" id="KW-0479">Metal-binding</keyword>
<dbReference type="Pfam" id="PF00365">
    <property type="entry name" value="PFK"/>
    <property type="match status" value="1"/>
</dbReference>
<keyword evidence="5 6" id="KW-0460">Magnesium</keyword>
<dbReference type="GO" id="GO:0047334">
    <property type="term" value="F:diphosphate-fructose-6-phosphate 1-phosphotransferase activity"/>
    <property type="evidence" value="ECO:0007669"/>
    <property type="project" value="UniProtKB-EC"/>
</dbReference>
<dbReference type="NCBIfam" id="NF010675">
    <property type="entry name" value="PRK14072.1"/>
    <property type="match status" value="1"/>
</dbReference>
<dbReference type="InterPro" id="IPR000023">
    <property type="entry name" value="Phosphofructokinase_dom"/>
</dbReference>
<feature type="site" description="Important for catalytic activity; stabilizes the transition state when the phosphoryl donor is PPi" evidence="6">
    <location>
        <position position="172"/>
    </location>
</feature>
<dbReference type="Gene3D" id="3.40.50.460">
    <property type="entry name" value="Phosphofructokinase domain"/>
    <property type="match status" value="1"/>
</dbReference>
<dbReference type="AlphaFoldDB" id="A0A9E7AH96"/>
<gene>
    <name evidence="6" type="primary">pfp</name>
    <name evidence="8" type="ORF">M3I19_02220</name>
</gene>
<dbReference type="Proteomes" id="UP000831562">
    <property type="component" value="Chromosome"/>
</dbReference>
<name>A0A9E7AH96_9ACTN</name>
<dbReference type="PANTHER" id="PTHR45770">
    <property type="entry name" value="ATP-DEPENDENT 6-PHOSPHOFRUCTOKINASE 1"/>
    <property type="match status" value="1"/>
</dbReference>
<evidence type="ECO:0000256" key="2">
    <source>
        <dbReference type="ARBA" id="ARBA00022679"/>
    </source>
</evidence>
<dbReference type="PIRSF" id="PIRSF036483">
    <property type="entry name" value="PFK_XF0274"/>
    <property type="match status" value="1"/>
</dbReference>
<proteinExistence type="inferred from homology"/>
<dbReference type="InterPro" id="IPR050929">
    <property type="entry name" value="PFKA"/>
</dbReference>
<dbReference type="GO" id="GO:0046872">
    <property type="term" value="F:metal ion binding"/>
    <property type="evidence" value="ECO:0007669"/>
    <property type="project" value="UniProtKB-KW"/>
</dbReference>
<evidence type="ECO:0000256" key="3">
    <source>
        <dbReference type="ARBA" id="ARBA00022723"/>
    </source>
</evidence>
<dbReference type="InterPro" id="IPR022953">
    <property type="entry name" value="ATP_PFK"/>
</dbReference>
<feature type="site" description="Important for catalytic activity and substrate specificity; stabilizes the transition state when the phosphoryl donor is PPi; prevents ATP from binding by mimicking the alpha-phosphate group of ATP" evidence="6">
    <location>
        <position position="146"/>
    </location>
</feature>
<dbReference type="GO" id="GO:0003872">
    <property type="term" value="F:6-phosphofructokinase activity"/>
    <property type="evidence" value="ECO:0007669"/>
    <property type="project" value="UniProtKB-UniRule"/>
</dbReference>
<protein>
    <recommendedName>
        <fullName evidence="6">Pyrophosphate--fructose 6-phosphate 1-phosphotransferase</fullName>
        <ecNumber evidence="6">2.7.1.90</ecNumber>
    </recommendedName>
    <alternativeName>
        <fullName evidence="6">6-phosphofructokinase, pyrophosphate dependent</fullName>
    </alternativeName>
    <alternativeName>
        <fullName evidence="6">PPi-dependent phosphofructokinase</fullName>
        <shortName evidence="6">PPi-PFK</shortName>
    </alternativeName>
    <alternativeName>
        <fullName evidence="6">Pyrophosphate-dependent 6-phosphofructose-1-kinase</fullName>
    </alternativeName>
</protein>
<comment type="cofactor">
    <cofactor evidence="1 6">
        <name>Mg(2+)</name>
        <dbReference type="ChEBI" id="CHEBI:18420"/>
    </cofactor>
</comment>
<comment type="catalytic activity">
    <reaction evidence="6">
        <text>beta-D-fructose 6-phosphate + diphosphate = beta-D-fructose 1,6-bisphosphate + phosphate + H(+)</text>
        <dbReference type="Rhea" id="RHEA:13613"/>
        <dbReference type="ChEBI" id="CHEBI:15378"/>
        <dbReference type="ChEBI" id="CHEBI:32966"/>
        <dbReference type="ChEBI" id="CHEBI:33019"/>
        <dbReference type="ChEBI" id="CHEBI:43474"/>
        <dbReference type="ChEBI" id="CHEBI:57634"/>
        <dbReference type="EC" id="2.7.1.90"/>
    </reaction>
</comment>
<evidence type="ECO:0000256" key="5">
    <source>
        <dbReference type="ARBA" id="ARBA00022842"/>
    </source>
</evidence>